<organism evidence="3">
    <name type="scientific">marine sediment metagenome</name>
    <dbReference type="NCBI Taxonomy" id="412755"/>
    <lineage>
        <taxon>unclassified sequences</taxon>
        <taxon>metagenomes</taxon>
        <taxon>ecological metagenomes</taxon>
    </lineage>
</organism>
<comment type="caution">
    <text evidence="3">The sequence shown here is derived from an EMBL/GenBank/DDBJ whole genome shotgun (WGS) entry which is preliminary data.</text>
</comment>
<dbReference type="Gene3D" id="3.90.75.10">
    <property type="entry name" value="Homing Intron 3 (I-ppo) Encoded Endonuclease, Chain A"/>
    <property type="match status" value="1"/>
</dbReference>
<accession>A0A0F8XZR9</accession>
<sequence length="110" mass="12398">MRTAEERFNAKWGLEPDSNCWLWTASTIKSRGGSKYGVFTFGSPGQTGLAHRFSHEHFKGFIPKGLEIDHLCRNTLCVNPDHLEAVTHSENQRRGNSGSTMAEIHRKKTV</sequence>
<dbReference type="EMBL" id="LAZR01059907">
    <property type="protein sequence ID" value="KKK66805.1"/>
    <property type="molecule type" value="Genomic_DNA"/>
</dbReference>
<dbReference type="InterPro" id="IPR003615">
    <property type="entry name" value="HNH_nuc"/>
</dbReference>
<evidence type="ECO:0000256" key="1">
    <source>
        <dbReference type="SAM" id="MobiDB-lite"/>
    </source>
</evidence>
<evidence type="ECO:0000259" key="2">
    <source>
        <dbReference type="Pfam" id="PF13392"/>
    </source>
</evidence>
<protein>
    <recommendedName>
        <fullName evidence="2">HNH nuclease domain-containing protein</fullName>
    </recommendedName>
</protein>
<gene>
    <name evidence="3" type="ORF">LCGC14_2960430</name>
</gene>
<dbReference type="InterPro" id="IPR044925">
    <property type="entry name" value="His-Me_finger_sf"/>
</dbReference>
<dbReference type="InterPro" id="IPR044930">
    <property type="entry name" value="Homing_endonuclease_His-Me"/>
</dbReference>
<dbReference type="AlphaFoldDB" id="A0A0F8XZR9"/>
<feature type="domain" description="HNH nuclease" evidence="2">
    <location>
        <begin position="49"/>
        <end position="93"/>
    </location>
</feature>
<name>A0A0F8XZR9_9ZZZZ</name>
<reference evidence="3" key="1">
    <citation type="journal article" date="2015" name="Nature">
        <title>Complex archaea that bridge the gap between prokaryotes and eukaryotes.</title>
        <authorList>
            <person name="Spang A."/>
            <person name="Saw J.H."/>
            <person name="Jorgensen S.L."/>
            <person name="Zaremba-Niedzwiedzka K."/>
            <person name="Martijn J."/>
            <person name="Lind A.E."/>
            <person name="van Eijk R."/>
            <person name="Schleper C."/>
            <person name="Guy L."/>
            <person name="Ettema T.J."/>
        </authorList>
    </citation>
    <scope>NUCLEOTIDE SEQUENCE</scope>
</reference>
<dbReference type="GO" id="GO:0004519">
    <property type="term" value="F:endonuclease activity"/>
    <property type="evidence" value="ECO:0007669"/>
    <property type="project" value="InterPro"/>
</dbReference>
<evidence type="ECO:0000313" key="3">
    <source>
        <dbReference type="EMBL" id="KKK66805.1"/>
    </source>
</evidence>
<feature type="non-terminal residue" evidence="3">
    <location>
        <position position="110"/>
    </location>
</feature>
<dbReference type="SUPFAM" id="SSF54060">
    <property type="entry name" value="His-Me finger endonucleases"/>
    <property type="match status" value="1"/>
</dbReference>
<dbReference type="Pfam" id="PF13392">
    <property type="entry name" value="HNH_3"/>
    <property type="match status" value="1"/>
</dbReference>
<feature type="region of interest" description="Disordered" evidence="1">
    <location>
        <begin position="88"/>
        <end position="110"/>
    </location>
</feature>
<proteinExistence type="predicted"/>